<evidence type="ECO:0000313" key="1">
    <source>
        <dbReference type="EMBL" id="MFC4989438.1"/>
    </source>
</evidence>
<accession>A0ABD5QI67</accession>
<dbReference type="EMBL" id="JBHSJG010000048">
    <property type="protein sequence ID" value="MFC4989438.1"/>
    <property type="molecule type" value="Genomic_DNA"/>
</dbReference>
<keyword evidence="2" id="KW-1185">Reference proteome</keyword>
<comment type="caution">
    <text evidence="1">The sequence shown here is derived from an EMBL/GenBank/DDBJ whole genome shotgun (WGS) entry which is preliminary data.</text>
</comment>
<evidence type="ECO:0000313" key="2">
    <source>
        <dbReference type="Proteomes" id="UP001595925"/>
    </source>
</evidence>
<protein>
    <recommendedName>
        <fullName evidence="3">Zinc-ribbon domain-containing protein</fullName>
    </recommendedName>
</protein>
<dbReference type="Proteomes" id="UP001595925">
    <property type="component" value="Unassembled WGS sequence"/>
</dbReference>
<reference evidence="1 2" key="1">
    <citation type="journal article" date="2019" name="Int. J. Syst. Evol. Microbiol.">
        <title>The Global Catalogue of Microorganisms (GCM) 10K type strain sequencing project: providing services to taxonomists for standard genome sequencing and annotation.</title>
        <authorList>
            <consortium name="The Broad Institute Genomics Platform"/>
            <consortium name="The Broad Institute Genome Sequencing Center for Infectious Disease"/>
            <person name="Wu L."/>
            <person name="Ma J."/>
        </authorList>
    </citation>
    <scope>NUCLEOTIDE SEQUENCE [LARGE SCALE GENOMIC DNA]</scope>
    <source>
        <strain evidence="1 2">CGMCC 1.15824</strain>
    </source>
</reference>
<evidence type="ECO:0008006" key="3">
    <source>
        <dbReference type="Google" id="ProtNLM"/>
    </source>
</evidence>
<dbReference type="RefSeq" id="WP_224829257.1">
    <property type="nucleotide sequence ID" value="NZ_JAIVEF010000018.1"/>
</dbReference>
<dbReference type="Gene3D" id="2.20.28.10">
    <property type="match status" value="1"/>
</dbReference>
<proteinExistence type="predicted"/>
<name>A0ABD5QI67_9EURY</name>
<sequence>MGLVERIRGLFGGDDEGEANYRCIRCGEGYERNHQSCPACGSEFLAAAEGDEDSGEASGPGELP</sequence>
<organism evidence="1 2">
    <name type="scientific">Saliphagus infecundisoli</name>
    <dbReference type="NCBI Taxonomy" id="1849069"/>
    <lineage>
        <taxon>Archaea</taxon>
        <taxon>Methanobacteriati</taxon>
        <taxon>Methanobacteriota</taxon>
        <taxon>Stenosarchaea group</taxon>
        <taxon>Halobacteria</taxon>
        <taxon>Halobacteriales</taxon>
        <taxon>Natrialbaceae</taxon>
        <taxon>Saliphagus</taxon>
    </lineage>
</organism>
<dbReference type="AlphaFoldDB" id="A0ABD5QI67"/>
<gene>
    <name evidence="1" type="ORF">ACFPFO_17085</name>
</gene>